<proteinExistence type="predicted"/>
<name>A0AAD9NEN2_9ANNE</name>
<dbReference type="GO" id="GO:0003924">
    <property type="term" value="F:GTPase activity"/>
    <property type="evidence" value="ECO:0007669"/>
    <property type="project" value="InterPro"/>
</dbReference>
<evidence type="ECO:0000256" key="1">
    <source>
        <dbReference type="ARBA" id="ARBA00022741"/>
    </source>
</evidence>
<dbReference type="InterPro" id="IPR043358">
    <property type="entry name" value="GNL1-like"/>
</dbReference>
<dbReference type="Pfam" id="PF01926">
    <property type="entry name" value="MMR_HSR1"/>
    <property type="match status" value="1"/>
</dbReference>
<evidence type="ECO:0000313" key="6">
    <source>
        <dbReference type="EMBL" id="KAK2165506.1"/>
    </source>
</evidence>
<gene>
    <name evidence="6" type="ORF">LSH36_49g06051</name>
</gene>
<evidence type="ECO:0000256" key="3">
    <source>
        <dbReference type="ARBA" id="ARBA00037770"/>
    </source>
</evidence>
<protein>
    <recommendedName>
        <fullName evidence="4">Guanine nucleotide-binding protein-like 1</fullName>
    </recommendedName>
</protein>
<dbReference type="Gene3D" id="3.40.50.300">
    <property type="entry name" value="P-loop containing nucleotide triphosphate hydrolases"/>
    <property type="match status" value="1"/>
</dbReference>
<evidence type="ECO:0000313" key="7">
    <source>
        <dbReference type="Proteomes" id="UP001208570"/>
    </source>
</evidence>
<dbReference type="Proteomes" id="UP001208570">
    <property type="component" value="Unassembled WGS sequence"/>
</dbReference>
<dbReference type="AlphaFoldDB" id="A0AAD9NEN2"/>
<reference evidence="6" key="1">
    <citation type="journal article" date="2023" name="Mol. Biol. Evol.">
        <title>Third-Generation Sequencing Reveals the Adaptive Role of the Epigenome in Three Deep-Sea Polychaetes.</title>
        <authorList>
            <person name="Perez M."/>
            <person name="Aroh O."/>
            <person name="Sun Y."/>
            <person name="Lan Y."/>
            <person name="Juniper S.K."/>
            <person name="Young C.R."/>
            <person name="Angers B."/>
            <person name="Qian P.Y."/>
        </authorList>
    </citation>
    <scope>NUCLEOTIDE SEQUENCE</scope>
    <source>
        <strain evidence="6">P08H-3</strain>
    </source>
</reference>
<dbReference type="PANTHER" id="PTHR45709:SF3">
    <property type="entry name" value="GUANINE NUCLEOTIDE-BINDING PROTEIN-LIKE 1"/>
    <property type="match status" value="1"/>
</dbReference>
<sequence>MCRGGMFYTWPGHSDGAAVIAMHCKPLGFDLFSWQKKIEGDIAGIDNDHQVEVCMEELPYDRKHIPYRDGILTIGCCGYTNVGKSSLMNGLMGRKVVSVSRTPGHTKHFQTIYLTPTVKLCDSPGLVFPSLVSKSMQILAGIYPIAQVREPYSAVQYLAERIPLPELLHVRHPEDEKGDSAKEYRWSAFDICDAWAKKRGFVTAKAARHDVYRAANNILRLAVDGRICLCTRPPEFTKQKSEWETHKDTLEVNTLKSLNLGSSGDNNFQGDLCLDSDDRDSSDDKDTDDDEGIVRCVALQYPTLKDYPCYKQPPCCPSQFHMGTPMTQLLPRGAAGLKIMGSKPSIGCACGKFHRSVKGCISFP</sequence>
<dbReference type="InterPro" id="IPR006073">
    <property type="entry name" value="GTP-bd"/>
</dbReference>
<evidence type="ECO:0000256" key="2">
    <source>
        <dbReference type="ARBA" id="ARBA00023134"/>
    </source>
</evidence>
<keyword evidence="1" id="KW-0547">Nucleotide-binding</keyword>
<dbReference type="SUPFAM" id="SSF52540">
    <property type="entry name" value="P-loop containing nucleoside triphosphate hydrolases"/>
    <property type="match status" value="1"/>
</dbReference>
<dbReference type="GO" id="GO:0005525">
    <property type="term" value="F:GTP binding"/>
    <property type="evidence" value="ECO:0007669"/>
    <property type="project" value="UniProtKB-KW"/>
</dbReference>
<accession>A0AAD9NEN2</accession>
<dbReference type="EMBL" id="JAODUP010000049">
    <property type="protein sequence ID" value="KAK2165506.1"/>
    <property type="molecule type" value="Genomic_DNA"/>
</dbReference>
<keyword evidence="2" id="KW-0342">GTP-binding</keyword>
<evidence type="ECO:0000256" key="4">
    <source>
        <dbReference type="ARBA" id="ARBA00039902"/>
    </source>
</evidence>
<dbReference type="InterPro" id="IPR027417">
    <property type="entry name" value="P-loop_NTPase"/>
</dbReference>
<comment type="caution">
    <text evidence="6">The sequence shown here is derived from an EMBL/GenBank/DDBJ whole genome shotgun (WGS) entry which is preliminary data.</text>
</comment>
<organism evidence="6 7">
    <name type="scientific">Paralvinella palmiformis</name>
    <dbReference type="NCBI Taxonomy" id="53620"/>
    <lineage>
        <taxon>Eukaryota</taxon>
        <taxon>Metazoa</taxon>
        <taxon>Spiralia</taxon>
        <taxon>Lophotrochozoa</taxon>
        <taxon>Annelida</taxon>
        <taxon>Polychaeta</taxon>
        <taxon>Sedentaria</taxon>
        <taxon>Canalipalpata</taxon>
        <taxon>Terebellida</taxon>
        <taxon>Terebelliformia</taxon>
        <taxon>Alvinellidae</taxon>
        <taxon>Paralvinella</taxon>
    </lineage>
</organism>
<evidence type="ECO:0000259" key="5">
    <source>
        <dbReference type="Pfam" id="PF01926"/>
    </source>
</evidence>
<feature type="domain" description="G" evidence="5">
    <location>
        <begin position="74"/>
        <end position="128"/>
    </location>
</feature>
<comment type="function">
    <text evidence="3">Possible regulatory or functional link with the histocompatibility cluster.</text>
</comment>
<keyword evidence="7" id="KW-1185">Reference proteome</keyword>
<dbReference type="PANTHER" id="PTHR45709">
    <property type="entry name" value="LARGE SUBUNIT GTPASE 1 HOMOLOG-RELATED"/>
    <property type="match status" value="1"/>
</dbReference>